<dbReference type="CDD" id="cd18497">
    <property type="entry name" value="BACK_ABTB1_BPOZ"/>
    <property type="match status" value="1"/>
</dbReference>
<sequence>MKHMQGVQVKLPDPLVDRILLLLLRDYNSRTSATAPIWAVYEIVYARQQSAELKIVFRMVDTVCKKKVLNQVRCPPPREPRRVQCKIYVAERVSAKNMLCKALDPVKAKRHITYTYTRYETIRWWWRYTETKNVASRESSTIDASQIHGGVQINLTAVAYIAVLKLNREQAISDRIVNHFGRSKIYSARNVYEAVVYVAETECSKSKYASMALQQPPCAFIYPGKSYECFVSISKSELKVQGPVRCGPTDKESDVLDIPDAHSKNLLQIFMREYNSRTCPEAMLWALYGISVIRKVNNEYKAVIEIAETTCTKQMPPNAKCRFFNGAHKRQCRVAIEPSVKRTRMLCEQMKEIEKMSTSSTVYQKYQIKRWLWDPIFSLEKVIVDNNEHILMGDDNMQFISRDAIGKQAAEVLNWKQNISRLLLMHFGEVELSYKGGSYEAVVHLAESNCLKQRQIGKSVLWYCIAMDLQELFRSCRTGDMEKLRYLVEEREVMVNVRDKWDSTPLYYACLCGHYDVVEYLLNLGTLRFQSQHFTRAPNVFDRGKMPSEHIRRLFESGEHSDFTFRLLGNKNLHLHRCVLTARSAFFREKFYGAWRYKDSIAMRNKHVNPIAFEALMRYLYTGSLELPIHLKDDLVMIAKQCKIASLLEKMEICCRKTRLFESTKPGTCVTNIVIEPTADCSELKESFCQLAFQAMRQTKENDEAVELTSFYDVIFELDSSRFRCHQAFFCLKSEYFRTLLHSPLVRRESNIGACDSIKLGQFSDSVFKYVITHVYCEDVKLDVETVDDVLMVANFCLLPGLKRQCGLLMAQHLDTQNVCAALRAARLFQLHRLENQCYKFMADHLEEVIDECSFREMVVEDAQSLRYREDCDSIEVIDSIRYNLTFATLDEASEKFSMIDALLDELNLNA</sequence>
<feature type="domain" description="BTB" evidence="4">
    <location>
        <begin position="561"/>
        <end position="629"/>
    </location>
</feature>
<dbReference type="OrthoDB" id="684045at2759"/>
<dbReference type="Gene3D" id="3.30.710.10">
    <property type="entry name" value="Potassium Channel Kv1.1, Chain A"/>
    <property type="match status" value="2"/>
</dbReference>
<dbReference type="PROSITE" id="PS50088">
    <property type="entry name" value="ANK_REPEAT"/>
    <property type="match status" value="1"/>
</dbReference>
<keyword evidence="2 3" id="KW-0040">ANK repeat</keyword>
<dbReference type="SMART" id="SM00225">
    <property type="entry name" value="BTB"/>
    <property type="match status" value="2"/>
</dbReference>
<evidence type="ECO:0000313" key="5">
    <source>
        <dbReference type="EMBL" id="CDW54377.1"/>
    </source>
</evidence>
<keyword evidence="1" id="KW-0677">Repeat</keyword>
<dbReference type="EMBL" id="HG805893">
    <property type="protein sequence ID" value="CDW54377.1"/>
    <property type="molecule type" value="Genomic_DNA"/>
</dbReference>
<feature type="domain" description="BTB" evidence="4">
    <location>
        <begin position="712"/>
        <end position="784"/>
    </location>
</feature>
<organism evidence="5 6">
    <name type="scientific">Trichuris trichiura</name>
    <name type="common">Whipworm</name>
    <name type="synonym">Trichocephalus trichiurus</name>
    <dbReference type="NCBI Taxonomy" id="36087"/>
    <lineage>
        <taxon>Eukaryota</taxon>
        <taxon>Metazoa</taxon>
        <taxon>Ecdysozoa</taxon>
        <taxon>Nematoda</taxon>
        <taxon>Enoplea</taxon>
        <taxon>Dorylaimia</taxon>
        <taxon>Trichinellida</taxon>
        <taxon>Trichuridae</taxon>
        <taxon>Trichuris</taxon>
    </lineage>
</organism>
<dbReference type="AlphaFoldDB" id="A0A077Z1L1"/>
<dbReference type="InterPro" id="IPR000210">
    <property type="entry name" value="BTB/POZ_dom"/>
</dbReference>
<dbReference type="STRING" id="36087.A0A077Z1L1"/>
<dbReference type="SUPFAM" id="SSF54695">
    <property type="entry name" value="POZ domain"/>
    <property type="match status" value="2"/>
</dbReference>
<dbReference type="SUPFAM" id="SSF54403">
    <property type="entry name" value="Cystatin/monellin"/>
    <property type="match status" value="1"/>
</dbReference>
<dbReference type="Proteomes" id="UP000030665">
    <property type="component" value="Unassembled WGS sequence"/>
</dbReference>
<keyword evidence="6" id="KW-1185">Reference proteome</keyword>
<dbReference type="Pfam" id="PF00651">
    <property type="entry name" value="BTB"/>
    <property type="match status" value="2"/>
</dbReference>
<dbReference type="PROSITE" id="PS50097">
    <property type="entry name" value="BTB"/>
    <property type="match status" value="2"/>
</dbReference>
<feature type="repeat" description="ANK" evidence="3">
    <location>
        <begin position="501"/>
        <end position="525"/>
    </location>
</feature>
<gene>
    <name evidence="5" type="ORF">TTRE_0000264701</name>
</gene>
<accession>A0A077Z1L1</accession>
<evidence type="ECO:0000256" key="3">
    <source>
        <dbReference type="PROSITE-ProRule" id="PRU00023"/>
    </source>
</evidence>
<reference evidence="5" key="2">
    <citation type="submission" date="2014-03" db="EMBL/GenBank/DDBJ databases">
        <title>The whipworm genome and dual-species transcriptomics of an intimate host-pathogen interaction.</title>
        <authorList>
            <person name="Foth B.J."/>
            <person name="Tsai I.J."/>
            <person name="Reid A.J."/>
            <person name="Bancroft A.J."/>
            <person name="Nichol S."/>
            <person name="Tracey A."/>
            <person name="Holroyd N."/>
            <person name="Cotton J.A."/>
            <person name="Stanley E.J."/>
            <person name="Zarowiecki M."/>
            <person name="Liu J.Z."/>
            <person name="Huckvale T."/>
            <person name="Cooper P.J."/>
            <person name="Grencis R.K."/>
            <person name="Berriman M."/>
        </authorList>
    </citation>
    <scope>NUCLEOTIDE SEQUENCE [LARGE SCALE GENOMIC DNA]</scope>
</reference>
<dbReference type="InterPro" id="IPR011333">
    <property type="entry name" value="SKP1/BTB/POZ_sf"/>
</dbReference>
<dbReference type="InterPro" id="IPR044515">
    <property type="entry name" value="ABTB1"/>
</dbReference>
<dbReference type="SUPFAM" id="SSF48403">
    <property type="entry name" value="Ankyrin repeat"/>
    <property type="match status" value="1"/>
</dbReference>
<reference evidence="5" key="1">
    <citation type="submission" date="2014-01" db="EMBL/GenBank/DDBJ databases">
        <authorList>
            <person name="Aslett M."/>
        </authorList>
    </citation>
    <scope>NUCLEOTIDE SEQUENCE</scope>
</reference>
<evidence type="ECO:0000313" key="6">
    <source>
        <dbReference type="Proteomes" id="UP000030665"/>
    </source>
</evidence>
<evidence type="ECO:0000256" key="1">
    <source>
        <dbReference type="ARBA" id="ARBA00022737"/>
    </source>
</evidence>
<evidence type="ECO:0000259" key="4">
    <source>
        <dbReference type="PROSITE" id="PS50097"/>
    </source>
</evidence>
<dbReference type="PROSITE" id="PS50297">
    <property type="entry name" value="ANK_REP_REGION"/>
    <property type="match status" value="1"/>
</dbReference>
<dbReference type="CDD" id="cd18296">
    <property type="entry name" value="BTB2_POZ_ABTB1_BPOZ1"/>
    <property type="match status" value="1"/>
</dbReference>
<dbReference type="PANTHER" id="PTHR46231:SF1">
    <property type="entry name" value="ANKYRIN REPEAT AND BTB_POZ DOMAIN-CONTAINING PROTEIN 1"/>
    <property type="match status" value="1"/>
</dbReference>
<dbReference type="InterPro" id="IPR002110">
    <property type="entry name" value="Ankyrin_rpt"/>
</dbReference>
<protein>
    <submittedName>
        <fullName evidence="5">Ank 2 and BTB domain containing protein</fullName>
    </submittedName>
</protein>
<dbReference type="Gene3D" id="1.25.40.20">
    <property type="entry name" value="Ankyrin repeat-containing domain"/>
    <property type="match status" value="1"/>
</dbReference>
<dbReference type="GO" id="GO:0000151">
    <property type="term" value="C:ubiquitin ligase complex"/>
    <property type="evidence" value="ECO:0007669"/>
    <property type="project" value="TreeGrafter"/>
</dbReference>
<name>A0A077Z1L1_TRITR</name>
<dbReference type="PANTHER" id="PTHR46231">
    <property type="entry name" value="ANKYRIN REPEAT AND BTB/POZ DOMAIN-CONTAINING PROTEIN 1"/>
    <property type="match status" value="1"/>
</dbReference>
<dbReference type="CDD" id="cd18295">
    <property type="entry name" value="BTB1_POZ_ABTB1_BPOZ1"/>
    <property type="match status" value="1"/>
</dbReference>
<dbReference type="Pfam" id="PF12796">
    <property type="entry name" value="Ank_2"/>
    <property type="match status" value="1"/>
</dbReference>
<proteinExistence type="predicted"/>
<dbReference type="InterPro" id="IPR036770">
    <property type="entry name" value="Ankyrin_rpt-contain_sf"/>
</dbReference>
<dbReference type="GO" id="GO:0005737">
    <property type="term" value="C:cytoplasm"/>
    <property type="evidence" value="ECO:0007669"/>
    <property type="project" value="TreeGrafter"/>
</dbReference>
<evidence type="ECO:0000256" key="2">
    <source>
        <dbReference type="ARBA" id="ARBA00023043"/>
    </source>
</evidence>
<dbReference type="InterPro" id="IPR046350">
    <property type="entry name" value="Cystatin_sf"/>
</dbReference>